<proteinExistence type="predicted"/>
<evidence type="ECO:0000313" key="2">
    <source>
        <dbReference type="Proteomes" id="UP000320421"/>
    </source>
</evidence>
<dbReference type="AlphaFoldDB" id="A0A517PRU0"/>
<sequence length="141" mass="14860" precursor="true">MFVYRLGKIFSVLIIACGMCACSGSDGPQLGQVSGVVTLDGEPLEYAQITFQPEKGRPSVAETDSAGNYSLSYTGTSTGALIGAHKVVITSAMDAYSDETGEGKDRKARAELLPAKYHTQTTLTADVKSGSNQIDFPLTSK</sequence>
<accession>A0A5A8BMI2</accession>
<dbReference type="OrthoDB" id="286727at2"/>
<reference evidence="1 2" key="1">
    <citation type="submission" date="2019-02" db="EMBL/GenBank/DDBJ databases">
        <title>Deep-cultivation of Planctomycetes and their phenomic and genomic characterization uncovers novel biology.</title>
        <authorList>
            <person name="Wiegand S."/>
            <person name="Jogler M."/>
            <person name="Boedeker C."/>
            <person name="Pinto D."/>
            <person name="Vollmers J."/>
            <person name="Rivas-Marin E."/>
            <person name="Kohn T."/>
            <person name="Peeters S.H."/>
            <person name="Heuer A."/>
            <person name="Rast P."/>
            <person name="Oberbeckmann S."/>
            <person name="Bunk B."/>
            <person name="Jeske O."/>
            <person name="Meyerdierks A."/>
            <person name="Storesund J.E."/>
            <person name="Kallscheuer N."/>
            <person name="Luecker S."/>
            <person name="Lage O.M."/>
            <person name="Pohl T."/>
            <person name="Merkel B.J."/>
            <person name="Hornburger P."/>
            <person name="Mueller R.-W."/>
            <person name="Bruemmer F."/>
            <person name="Labrenz M."/>
            <person name="Spormann A.M."/>
            <person name="Op den Camp H."/>
            <person name="Overmann J."/>
            <person name="Amann R."/>
            <person name="Jetten M.S.M."/>
            <person name="Mascher T."/>
            <person name="Medema M.H."/>
            <person name="Devos D.P."/>
            <person name="Kaster A.-K."/>
            <person name="Ovreas L."/>
            <person name="Rohde M."/>
            <person name="Galperin M.Y."/>
            <person name="Jogler C."/>
        </authorList>
    </citation>
    <scope>NUCLEOTIDE SEQUENCE [LARGE SCALE GENOMIC DNA]</scope>
    <source>
        <strain evidence="1 2">HG66A1</strain>
    </source>
</reference>
<dbReference type="PROSITE" id="PS51257">
    <property type="entry name" value="PROKAR_LIPOPROTEIN"/>
    <property type="match status" value="1"/>
</dbReference>
<name>A0A517PRU0_9PLAN</name>
<dbReference type="RefSeq" id="WP_145187409.1">
    <property type="nucleotide sequence ID" value="NZ_CP036266.1"/>
</dbReference>
<gene>
    <name evidence="1" type="ORF">HG66A1_39000</name>
</gene>
<protein>
    <submittedName>
        <fullName evidence="1">Uncharacterized protein</fullName>
    </submittedName>
</protein>
<organism evidence="1 2">
    <name type="scientific">Gimesia chilikensis</name>
    <dbReference type="NCBI Taxonomy" id="2605989"/>
    <lineage>
        <taxon>Bacteria</taxon>
        <taxon>Pseudomonadati</taxon>
        <taxon>Planctomycetota</taxon>
        <taxon>Planctomycetia</taxon>
        <taxon>Planctomycetales</taxon>
        <taxon>Planctomycetaceae</taxon>
        <taxon>Gimesia</taxon>
    </lineage>
</organism>
<keyword evidence="2" id="KW-1185">Reference proteome</keyword>
<accession>A0A517PRU0</accession>
<evidence type="ECO:0000313" key="1">
    <source>
        <dbReference type="EMBL" id="QDT22094.1"/>
    </source>
</evidence>
<dbReference type="Proteomes" id="UP000320421">
    <property type="component" value="Chromosome"/>
</dbReference>
<dbReference type="EMBL" id="CP036266">
    <property type="protein sequence ID" value="QDT22094.1"/>
    <property type="molecule type" value="Genomic_DNA"/>
</dbReference>